<evidence type="ECO:0000313" key="7">
    <source>
        <dbReference type="EMBL" id="MEC5384102.1"/>
    </source>
</evidence>
<feature type="domain" description="Aminotransferase class I/classII large" evidence="6">
    <location>
        <begin position="34"/>
        <end position="384"/>
    </location>
</feature>
<evidence type="ECO:0000256" key="2">
    <source>
        <dbReference type="ARBA" id="ARBA00012224"/>
    </source>
</evidence>
<dbReference type="GO" id="GO:0016829">
    <property type="term" value="F:lyase activity"/>
    <property type="evidence" value="ECO:0007669"/>
    <property type="project" value="UniProtKB-KW"/>
</dbReference>
<dbReference type="NCBIfam" id="TIGR04350">
    <property type="entry name" value="C_S_lyase_PatB"/>
    <property type="match status" value="1"/>
</dbReference>
<dbReference type="PANTHER" id="PTHR43525:SF1">
    <property type="entry name" value="PROTEIN MALY"/>
    <property type="match status" value="1"/>
</dbReference>
<comment type="caution">
    <text evidence="7">The sequence shown here is derived from an EMBL/GenBank/DDBJ whole genome shotgun (WGS) entry which is preliminary data.</text>
</comment>
<dbReference type="Gene3D" id="3.40.640.10">
    <property type="entry name" value="Type I PLP-dependent aspartate aminotransferase-like (Major domain)"/>
    <property type="match status" value="1"/>
</dbReference>
<dbReference type="InterPro" id="IPR004839">
    <property type="entry name" value="Aminotransferase_I/II_large"/>
</dbReference>
<dbReference type="Gene3D" id="3.90.1150.10">
    <property type="entry name" value="Aspartate Aminotransferase, domain 1"/>
    <property type="match status" value="1"/>
</dbReference>
<dbReference type="RefSeq" id="WP_327597088.1">
    <property type="nucleotide sequence ID" value="NZ_JAYXHS010000001.1"/>
</dbReference>
<keyword evidence="3" id="KW-0663">Pyridoxal phosphate</keyword>
<dbReference type="CDD" id="cd00609">
    <property type="entry name" value="AAT_like"/>
    <property type="match status" value="1"/>
</dbReference>
<gene>
    <name evidence="7" type="ORF">VVD49_00120</name>
</gene>
<dbReference type="InterPro" id="IPR015422">
    <property type="entry name" value="PyrdxlP-dep_Trfase_small"/>
</dbReference>
<comment type="similarity">
    <text evidence="5">Belongs to the class-II pyridoxal-phosphate-dependent aminotransferase family. MalY/PatB cystathionine beta-lyase subfamily.</text>
</comment>
<dbReference type="Pfam" id="PF00155">
    <property type="entry name" value="Aminotran_1_2"/>
    <property type="match status" value="1"/>
</dbReference>
<accession>A0ABU6JXK5</accession>
<proteinExistence type="inferred from homology"/>
<name>A0ABU6JXK5_9RHOO</name>
<reference evidence="7 8" key="1">
    <citation type="submission" date="2024-01" db="EMBL/GenBank/DDBJ databases">
        <title>Uliginosibacterium soil sp. nov.</title>
        <authorList>
            <person name="Lv Y."/>
        </authorList>
    </citation>
    <scope>NUCLEOTIDE SEQUENCE [LARGE SCALE GENOMIC DNA]</scope>
    <source>
        <strain evidence="7 8">H3</strain>
    </source>
</reference>
<dbReference type="InterPro" id="IPR015424">
    <property type="entry name" value="PyrdxlP-dep_Trfase"/>
</dbReference>
<evidence type="ECO:0000256" key="1">
    <source>
        <dbReference type="ARBA" id="ARBA00001933"/>
    </source>
</evidence>
<dbReference type="Proteomes" id="UP001331561">
    <property type="component" value="Unassembled WGS sequence"/>
</dbReference>
<comment type="cofactor">
    <cofactor evidence="1">
        <name>pyridoxal 5'-phosphate</name>
        <dbReference type="ChEBI" id="CHEBI:597326"/>
    </cofactor>
</comment>
<evidence type="ECO:0000259" key="6">
    <source>
        <dbReference type="Pfam" id="PF00155"/>
    </source>
</evidence>
<dbReference type="EMBL" id="JAYXHS010000001">
    <property type="protein sequence ID" value="MEC5384102.1"/>
    <property type="molecule type" value="Genomic_DNA"/>
</dbReference>
<organism evidence="7 8">
    <name type="scientific">Uliginosibacterium silvisoli</name>
    <dbReference type="NCBI Taxonomy" id="3114758"/>
    <lineage>
        <taxon>Bacteria</taxon>
        <taxon>Pseudomonadati</taxon>
        <taxon>Pseudomonadota</taxon>
        <taxon>Betaproteobacteria</taxon>
        <taxon>Rhodocyclales</taxon>
        <taxon>Zoogloeaceae</taxon>
        <taxon>Uliginosibacterium</taxon>
    </lineage>
</organism>
<keyword evidence="8" id="KW-1185">Reference proteome</keyword>
<evidence type="ECO:0000313" key="8">
    <source>
        <dbReference type="Proteomes" id="UP001331561"/>
    </source>
</evidence>
<dbReference type="PANTHER" id="PTHR43525">
    <property type="entry name" value="PROTEIN MALY"/>
    <property type="match status" value="1"/>
</dbReference>
<dbReference type="InterPro" id="IPR051798">
    <property type="entry name" value="Class-II_PLP-Dep_Aminotrans"/>
</dbReference>
<protein>
    <recommendedName>
        <fullName evidence="2">cysteine-S-conjugate beta-lyase</fullName>
        <ecNumber evidence="2">4.4.1.13</ecNumber>
    </recommendedName>
</protein>
<evidence type="ECO:0000256" key="5">
    <source>
        <dbReference type="ARBA" id="ARBA00037974"/>
    </source>
</evidence>
<sequence>MPHHDAVQYDFDTPPDRRRSHSIKWSRVAGRDVIPMWVADMDFAAPPPVLQALQTQIAMGDMGYAAPWPSLMSAIVDGIARDHDWNIDPDWIVLLPGVVSGFNLACLLAGEPGDTVATLTPVYPPFLSAPHNAGRKLVRSDMVQDGAQGGRWVCDFDDLAARCTSRTRLLMLCNPHNPVGRSFSRAELSQLGEFAVARDMLICSDEIHCGLVLNPNTPHIPLATLSEDIARRTITLMAPSKTWNIPGLSCAFAVIPDAALRRRFQRAAEGLMPHTNVMGLIATEAAYRDAHDWRLALLDYLRGNAELVQRSIASMPGIRTTPVDATYLAWLDCRELPKEKTQNPMAFFEANGVLMSDGRDFGAPGFLRLNFGCSRTLLNEALTRMQHAIAHI</sequence>
<dbReference type="InterPro" id="IPR015421">
    <property type="entry name" value="PyrdxlP-dep_Trfase_major"/>
</dbReference>
<keyword evidence="4 7" id="KW-0456">Lyase</keyword>
<dbReference type="EC" id="4.4.1.13" evidence="2"/>
<evidence type="ECO:0000256" key="4">
    <source>
        <dbReference type="ARBA" id="ARBA00023239"/>
    </source>
</evidence>
<evidence type="ECO:0000256" key="3">
    <source>
        <dbReference type="ARBA" id="ARBA00022898"/>
    </source>
</evidence>
<dbReference type="InterPro" id="IPR027619">
    <property type="entry name" value="C-S_lyase_PatB-like"/>
</dbReference>
<dbReference type="SUPFAM" id="SSF53383">
    <property type="entry name" value="PLP-dependent transferases"/>
    <property type="match status" value="1"/>
</dbReference>